<dbReference type="GO" id="GO:0005829">
    <property type="term" value="C:cytosol"/>
    <property type="evidence" value="ECO:0007669"/>
    <property type="project" value="TreeGrafter"/>
</dbReference>
<dbReference type="GO" id="GO:0000287">
    <property type="term" value="F:magnesium ion binding"/>
    <property type="evidence" value="ECO:0007669"/>
    <property type="project" value="UniProtKB-UniRule"/>
</dbReference>
<feature type="binding site" evidence="9">
    <location>
        <position position="389"/>
    </location>
    <ligand>
        <name>Mg(2+)</name>
        <dbReference type="ChEBI" id="CHEBI:18420"/>
    </ligand>
</feature>
<dbReference type="CDD" id="cd24010">
    <property type="entry name" value="ASKHA_NBD_AcK_PK"/>
    <property type="match status" value="1"/>
</dbReference>
<dbReference type="PROSITE" id="PS01075">
    <property type="entry name" value="ACETATE_KINASE_1"/>
    <property type="match status" value="1"/>
</dbReference>
<keyword evidence="12" id="KW-1185">Reference proteome</keyword>
<comment type="function">
    <text evidence="9">Catalyzes the formation of acetyl phosphate from acetate and ATP. Can also catalyze the reverse reaction.</text>
</comment>
<comment type="subunit">
    <text evidence="9">Homodimer.</text>
</comment>
<dbReference type="HAMAP" id="MF_00020">
    <property type="entry name" value="Acetate_kinase"/>
    <property type="match status" value="1"/>
</dbReference>
<protein>
    <recommendedName>
        <fullName evidence="9">Acetate kinase</fullName>
        <ecNumber evidence="9">2.7.2.1</ecNumber>
    </recommendedName>
    <alternativeName>
        <fullName evidence="9">Acetokinase</fullName>
    </alternativeName>
</protein>
<feature type="binding site" evidence="9">
    <location>
        <position position="11"/>
    </location>
    <ligand>
        <name>Mg(2+)</name>
        <dbReference type="ChEBI" id="CHEBI:18420"/>
    </ligand>
</feature>
<feature type="binding site" evidence="9">
    <location>
        <position position="18"/>
    </location>
    <ligand>
        <name>ATP</name>
        <dbReference type="ChEBI" id="CHEBI:30616"/>
    </ligand>
</feature>
<dbReference type="InterPro" id="IPR004372">
    <property type="entry name" value="Ac/propionate_kinase"/>
</dbReference>
<evidence type="ECO:0000256" key="3">
    <source>
        <dbReference type="ARBA" id="ARBA00022679"/>
    </source>
</evidence>
<proteinExistence type="inferred from homology"/>
<evidence type="ECO:0000313" key="12">
    <source>
        <dbReference type="Proteomes" id="UP000239007"/>
    </source>
</evidence>
<dbReference type="GO" id="GO:0005524">
    <property type="term" value="F:ATP binding"/>
    <property type="evidence" value="ECO:0007669"/>
    <property type="project" value="UniProtKB-KW"/>
</dbReference>
<feature type="site" description="Transition state stabilizer" evidence="9">
    <location>
        <position position="240"/>
    </location>
</feature>
<dbReference type="GO" id="GO:0006085">
    <property type="term" value="P:acetyl-CoA biosynthetic process"/>
    <property type="evidence" value="ECO:0007669"/>
    <property type="project" value="UniProtKB-UniRule"/>
</dbReference>
<dbReference type="GO" id="GO:0008776">
    <property type="term" value="F:acetate kinase activity"/>
    <property type="evidence" value="ECO:0007669"/>
    <property type="project" value="UniProtKB-UniRule"/>
</dbReference>
<dbReference type="SUPFAM" id="SSF53067">
    <property type="entry name" value="Actin-like ATPase domain"/>
    <property type="match status" value="2"/>
</dbReference>
<dbReference type="PANTHER" id="PTHR21060:SF21">
    <property type="entry name" value="ACETATE KINASE"/>
    <property type="match status" value="1"/>
</dbReference>
<reference evidence="11 12" key="1">
    <citation type="submission" date="2016-12" db="EMBL/GenBank/DDBJ databases">
        <title>Diversity of luminous bacteria.</title>
        <authorList>
            <person name="Yoshizawa S."/>
            <person name="Kogure K."/>
        </authorList>
    </citation>
    <scope>NUCLEOTIDE SEQUENCE [LARGE SCALE GENOMIC DNA]</scope>
    <source>
        <strain evidence="11 12">SA4-48</strain>
    </source>
</reference>
<dbReference type="InterPro" id="IPR000890">
    <property type="entry name" value="Aliphatic_acid_kin_short-chain"/>
</dbReference>
<evidence type="ECO:0000256" key="9">
    <source>
        <dbReference type="HAMAP-Rule" id="MF_00020"/>
    </source>
</evidence>
<dbReference type="EC" id="2.7.2.1" evidence="9"/>
<dbReference type="PROSITE" id="PS01076">
    <property type="entry name" value="ACETATE_KINASE_2"/>
    <property type="match status" value="1"/>
</dbReference>
<comment type="catalytic activity">
    <reaction evidence="9">
        <text>acetate + ATP = acetyl phosphate + ADP</text>
        <dbReference type="Rhea" id="RHEA:11352"/>
        <dbReference type="ChEBI" id="CHEBI:22191"/>
        <dbReference type="ChEBI" id="CHEBI:30089"/>
        <dbReference type="ChEBI" id="CHEBI:30616"/>
        <dbReference type="ChEBI" id="CHEBI:456216"/>
        <dbReference type="EC" id="2.7.2.1"/>
    </reaction>
</comment>
<dbReference type="PIRSF" id="PIRSF000722">
    <property type="entry name" value="Acetate_prop_kin"/>
    <property type="match status" value="1"/>
</dbReference>
<keyword evidence="7 9" id="KW-0067">ATP-binding</keyword>
<comment type="similarity">
    <text evidence="1 9 10">Belongs to the acetokinase family.</text>
</comment>
<evidence type="ECO:0000256" key="4">
    <source>
        <dbReference type="ARBA" id="ARBA00022723"/>
    </source>
</evidence>
<dbReference type="InterPro" id="IPR023865">
    <property type="entry name" value="Aliphatic_acid_kinase_CS"/>
</dbReference>
<organism evidence="11 12">
    <name type="scientific">Psychrosphaera saromensis</name>
    <dbReference type="NCBI Taxonomy" id="716813"/>
    <lineage>
        <taxon>Bacteria</taxon>
        <taxon>Pseudomonadati</taxon>
        <taxon>Pseudomonadota</taxon>
        <taxon>Gammaproteobacteria</taxon>
        <taxon>Alteromonadales</taxon>
        <taxon>Pseudoalteromonadaceae</taxon>
        <taxon>Psychrosphaera</taxon>
    </lineage>
</organism>
<accession>A0A2S7UX76</accession>
<dbReference type="OrthoDB" id="9802453at2"/>
<gene>
    <name evidence="9" type="primary">ackA</name>
    <name evidence="11" type="ORF">BTO11_12405</name>
</gene>
<dbReference type="PANTHER" id="PTHR21060">
    <property type="entry name" value="ACETATE KINASE"/>
    <property type="match status" value="1"/>
</dbReference>
<dbReference type="NCBIfam" id="TIGR00016">
    <property type="entry name" value="ackA"/>
    <property type="match status" value="1"/>
</dbReference>
<keyword evidence="2 9" id="KW-0963">Cytoplasm</keyword>
<evidence type="ECO:0000256" key="10">
    <source>
        <dbReference type="RuleBase" id="RU003835"/>
    </source>
</evidence>
<keyword evidence="3 9" id="KW-0808">Transferase</keyword>
<dbReference type="InterPro" id="IPR043129">
    <property type="entry name" value="ATPase_NBD"/>
</dbReference>
<feature type="binding site" evidence="9">
    <location>
        <position position="90"/>
    </location>
    <ligand>
        <name>substrate</name>
    </ligand>
</feature>
<feature type="active site" description="Proton donor/acceptor" evidence="9">
    <location>
        <position position="147"/>
    </location>
</feature>
<feature type="site" description="Transition state stabilizer" evidence="9">
    <location>
        <position position="179"/>
    </location>
</feature>
<dbReference type="Gene3D" id="3.30.420.40">
    <property type="match status" value="2"/>
</dbReference>
<keyword evidence="6 9" id="KW-0418">Kinase</keyword>
<feature type="binding site" evidence="9">
    <location>
        <begin position="282"/>
        <end position="284"/>
    </location>
    <ligand>
        <name>ATP</name>
        <dbReference type="ChEBI" id="CHEBI:30616"/>
    </ligand>
</feature>
<evidence type="ECO:0000256" key="6">
    <source>
        <dbReference type="ARBA" id="ARBA00022777"/>
    </source>
</evidence>
<dbReference type="AlphaFoldDB" id="A0A2S7UX76"/>
<evidence type="ECO:0000256" key="8">
    <source>
        <dbReference type="ARBA" id="ARBA00022842"/>
    </source>
</evidence>
<evidence type="ECO:0000256" key="5">
    <source>
        <dbReference type="ARBA" id="ARBA00022741"/>
    </source>
</evidence>
<feature type="binding site" evidence="9">
    <location>
        <begin position="207"/>
        <end position="211"/>
    </location>
    <ligand>
        <name>ATP</name>
        <dbReference type="ChEBI" id="CHEBI:30616"/>
    </ligand>
</feature>
<feature type="binding site" evidence="9">
    <location>
        <begin position="334"/>
        <end position="338"/>
    </location>
    <ligand>
        <name>ATP</name>
        <dbReference type="ChEBI" id="CHEBI:30616"/>
    </ligand>
</feature>
<comment type="caution">
    <text evidence="11">The sequence shown here is derived from an EMBL/GenBank/DDBJ whole genome shotgun (WGS) entry which is preliminary data.</text>
</comment>
<name>A0A2S7UX76_9GAMM</name>
<dbReference type="UniPathway" id="UPA00340">
    <property type="reaction ID" value="UER00458"/>
</dbReference>
<keyword evidence="5 9" id="KW-0547">Nucleotide-binding</keyword>
<comment type="cofactor">
    <cofactor evidence="9">
        <name>Mg(2+)</name>
        <dbReference type="ChEBI" id="CHEBI:18420"/>
    </cofactor>
    <cofactor evidence="9">
        <name>Mn(2+)</name>
        <dbReference type="ChEBI" id="CHEBI:29035"/>
    </cofactor>
    <text evidence="9">Mg(2+). Can also accept Mn(2+).</text>
</comment>
<keyword evidence="4 9" id="KW-0479">Metal-binding</keyword>
<dbReference type="EMBL" id="MSCH01000003">
    <property type="protein sequence ID" value="PQJ54379.1"/>
    <property type="molecule type" value="Genomic_DNA"/>
</dbReference>
<evidence type="ECO:0000256" key="7">
    <source>
        <dbReference type="ARBA" id="ARBA00022840"/>
    </source>
</evidence>
<evidence type="ECO:0000313" key="11">
    <source>
        <dbReference type="EMBL" id="PQJ54379.1"/>
    </source>
</evidence>
<comment type="pathway">
    <text evidence="9">Metabolic intermediate biosynthesis; acetyl-CoA biosynthesis; acetyl-CoA from acetate: step 1/2.</text>
</comment>
<dbReference type="Pfam" id="PF00871">
    <property type="entry name" value="Acetate_kinase"/>
    <property type="match status" value="1"/>
</dbReference>
<dbReference type="Proteomes" id="UP000239007">
    <property type="component" value="Unassembled WGS sequence"/>
</dbReference>
<evidence type="ECO:0000256" key="2">
    <source>
        <dbReference type="ARBA" id="ARBA00022490"/>
    </source>
</evidence>
<sequence>MSSEKNILVLNCGSSSLKFAVINSTTAETVISGLAERLGSNKATIAIKYNGEKQVVKLTENNQHLGAIEYLVSDLHTKNLSNSLTAVGHRVVHGGEVFTSSVIVTEHVINEIIRTSGLAPLHNPANLVGIQAAQKSFPTLPQVVVFDTAFHQTMPQHAYMYAIDRDLYTGKGLRRYGFHGTSHYFVSQEAAKHLKQSPAETSVITVHLGNGCSICAIENGQSVDTSMGLTPAEGLVMGTRSGDVDPGLIIYLMNQFNYSGQQIDDLLNKQSGLLGLSKMSNDCRTLEEAVFGDDKKLKEQAKLALDVFCYRVAKYIASYTVALSHLDAIVFTGGIGENSDYIRAQVISQLSILNIKLAKDLNEKARFGAFGEIQAPDSQFKVLVIPTNEEWVIAQDAARLSESK</sequence>
<comment type="subcellular location">
    <subcellularLocation>
        <location evidence="9">Cytoplasm</location>
    </subcellularLocation>
</comment>
<keyword evidence="8 9" id="KW-0460">Magnesium</keyword>
<dbReference type="GO" id="GO:0006083">
    <property type="term" value="P:acetate metabolic process"/>
    <property type="evidence" value="ECO:0007669"/>
    <property type="project" value="TreeGrafter"/>
</dbReference>
<dbReference type="RefSeq" id="WP_105052894.1">
    <property type="nucleotide sequence ID" value="NZ_BMYG01000001.1"/>
</dbReference>
<dbReference type="PRINTS" id="PR00471">
    <property type="entry name" value="ACETATEKNASE"/>
</dbReference>
<evidence type="ECO:0000256" key="1">
    <source>
        <dbReference type="ARBA" id="ARBA00008748"/>
    </source>
</evidence>